<proteinExistence type="inferred from homology"/>
<dbReference type="InterPro" id="IPR003593">
    <property type="entry name" value="AAA+_ATPase"/>
</dbReference>
<reference evidence="10" key="1">
    <citation type="submission" date="2019-10" db="EMBL/GenBank/DDBJ databases">
        <title>Nonomuraea sp. nov., isolated from Phyllanthus amarus.</title>
        <authorList>
            <person name="Klykleung N."/>
            <person name="Tanasupawat S."/>
        </authorList>
    </citation>
    <scope>NUCLEOTIDE SEQUENCE [LARGE SCALE GENOMIC DNA]</scope>
    <source>
        <strain evidence="10">3MP-10</strain>
    </source>
</reference>
<dbReference type="InterPro" id="IPR003439">
    <property type="entry name" value="ABC_transporter-like_ATP-bd"/>
</dbReference>
<keyword evidence="6 10" id="KW-0067">ATP-binding</keyword>
<dbReference type="Gene3D" id="3.40.50.300">
    <property type="entry name" value="P-loop containing nucleotide triphosphate hydrolases"/>
    <property type="match status" value="2"/>
</dbReference>
<evidence type="ECO:0000313" key="11">
    <source>
        <dbReference type="Proteomes" id="UP000314251"/>
    </source>
</evidence>
<evidence type="ECO:0000313" key="10">
    <source>
        <dbReference type="EMBL" id="KAB8162224.1"/>
    </source>
</evidence>
<dbReference type="GO" id="GO:0005524">
    <property type="term" value="F:ATP binding"/>
    <property type="evidence" value="ECO:0007669"/>
    <property type="project" value="UniProtKB-KW"/>
</dbReference>
<evidence type="ECO:0000256" key="8">
    <source>
        <dbReference type="SAM" id="MobiDB-lite"/>
    </source>
</evidence>
<evidence type="ECO:0000256" key="1">
    <source>
        <dbReference type="ARBA" id="ARBA00004202"/>
    </source>
</evidence>
<dbReference type="PANTHER" id="PTHR43297:SF2">
    <property type="entry name" value="DIPEPTIDE TRANSPORT ATP-BINDING PROTEIN DPPD"/>
    <property type="match status" value="1"/>
</dbReference>
<feature type="region of interest" description="Disordered" evidence="8">
    <location>
        <begin position="348"/>
        <end position="393"/>
    </location>
</feature>
<evidence type="ECO:0000256" key="2">
    <source>
        <dbReference type="ARBA" id="ARBA00005417"/>
    </source>
</evidence>
<dbReference type="PROSITE" id="PS00211">
    <property type="entry name" value="ABC_TRANSPORTER_1"/>
    <property type="match status" value="1"/>
</dbReference>
<evidence type="ECO:0000259" key="9">
    <source>
        <dbReference type="PROSITE" id="PS50893"/>
    </source>
</evidence>
<dbReference type="GO" id="GO:0015833">
    <property type="term" value="P:peptide transport"/>
    <property type="evidence" value="ECO:0007669"/>
    <property type="project" value="InterPro"/>
</dbReference>
<feature type="domain" description="ABC transporter" evidence="9">
    <location>
        <begin position="405"/>
        <end position="629"/>
    </location>
</feature>
<dbReference type="SUPFAM" id="SSF52540">
    <property type="entry name" value="P-loop containing nucleoside triphosphate hydrolases"/>
    <property type="match status" value="2"/>
</dbReference>
<comment type="subcellular location">
    <subcellularLocation>
        <location evidence="1">Cell membrane</location>
        <topology evidence="1">Peripheral membrane protein</topology>
    </subcellularLocation>
</comment>
<comment type="similarity">
    <text evidence="2">Belongs to the ABC transporter superfamily.</text>
</comment>
<dbReference type="InterPro" id="IPR027417">
    <property type="entry name" value="P-loop_NTPase"/>
</dbReference>
<evidence type="ECO:0000256" key="6">
    <source>
        <dbReference type="ARBA" id="ARBA00022840"/>
    </source>
</evidence>
<dbReference type="PANTHER" id="PTHR43297">
    <property type="entry name" value="OLIGOPEPTIDE TRANSPORT ATP-BINDING PROTEIN APPD"/>
    <property type="match status" value="1"/>
</dbReference>
<protein>
    <submittedName>
        <fullName evidence="10">Dipeptide ABC transporter ATP-binding protein</fullName>
    </submittedName>
</protein>
<dbReference type="AlphaFoldDB" id="A0A5N6A0E8"/>
<evidence type="ECO:0000256" key="3">
    <source>
        <dbReference type="ARBA" id="ARBA00022448"/>
    </source>
</evidence>
<dbReference type="InterPro" id="IPR050388">
    <property type="entry name" value="ABC_Ni/Peptide_Import"/>
</dbReference>
<dbReference type="OrthoDB" id="4008250at2"/>
<dbReference type="GO" id="GO:0005886">
    <property type="term" value="C:plasma membrane"/>
    <property type="evidence" value="ECO:0007669"/>
    <property type="project" value="UniProtKB-SubCell"/>
</dbReference>
<dbReference type="CDD" id="cd03257">
    <property type="entry name" value="ABC_NikE_OppD_transporters"/>
    <property type="match status" value="2"/>
</dbReference>
<evidence type="ECO:0000256" key="7">
    <source>
        <dbReference type="ARBA" id="ARBA00023136"/>
    </source>
</evidence>
<organism evidence="10 11">
    <name type="scientific">Streptomyces mimosae</name>
    <dbReference type="NCBI Taxonomy" id="2586635"/>
    <lineage>
        <taxon>Bacteria</taxon>
        <taxon>Bacillati</taxon>
        <taxon>Actinomycetota</taxon>
        <taxon>Actinomycetes</taxon>
        <taxon>Kitasatosporales</taxon>
        <taxon>Streptomycetaceae</taxon>
        <taxon>Streptomyces</taxon>
    </lineage>
</organism>
<dbReference type="InterPro" id="IPR017871">
    <property type="entry name" value="ABC_transporter-like_CS"/>
</dbReference>
<feature type="compositionally biased region" description="Basic and acidic residues" evidence="8">
    <location>
        <begin position="356"/>
        <end position="366"/>
    </location>
</feature>
<feature type="domain" description="ABC transporter" evidence="9">
    <location>
        <begin position="26"/>
        <end position="266"/>
    </location>
</feature>
<dbReference type="GO" id="GO:0016887">
    <property type="term" value="F:ATP hydrolysis activity"/>
    <property type="evidence" value="ECO:0007669"/>
    <property type="project" value="InterPro"/>
</dbReference>
<comment type="caution">
    <text evidence="10">The sequence shown here is derived from an EMBL/GenBank/DDBJ whole genome shotgun (WGS) entry which is preliminary data.</text>
</comment>
<dbReference type="Proteomes" id="UP000314251">
    <property type="component" value="Unassembled WGS sequence"/>
</dbReference>
<dbReference type="InterPro" id="IPR013563">
    <property type="entry name" value="Oligopep_ABC_C"/>
</dbReference>
<keyword evidence="4" id="KW-1003">Cell membrane</keyword>
<accession>A0A5N6A0E8</accession>
<dbReference type="PROSITE" id="PS50893">
    <property type="entry name" value="ABC_TRANSPORTER_2"/>
    <property type="match status" value="2"/>
</dbReference>
<dbReference type="Pfam" id="PF08352">
    <property type="entry name" value="oligo_HPY"/>
    <property type="match status" value="2"/>
</dbReference>
<keyword evidence="11" id="KW-1185">Reference proteome</keyword>
<dbReference type="EMBL" id="VDLY02000015">
    <property type="protein sequence ID" value="KAB8162224.1"/>
    <property type="molecule type" value="Genomic_DNA"/>
</dbReference>
<dbReference type="SMART" id="SM00382">
    <property type="entry name" value="AAA"/>
    <property type="match status" value="2"/>
</dbReference>
<keyword evidence="7" id="KW-0472">Membrane</keyword>
<evidence type="ECO:0000256" key="5">
    <source>
        <dbReference type="ARBA" id="ARBA00022741"/>
    </source>
</evidence>
<dbReference type="NCBIfam" id="NF008453">
    <property type="entry name" value="PRK11308.1"/>
    <property type="match status" value="2"/>
</dbReference>
<keyword evidence="5" id="KW-0547">Nucleotide-binding</keyword>
<dbReference type="NCBIfam" id="TIGR01727">
    <property type="entry name" value="oligo_HPY"/>
    <property type="match status" value="2"/>
</dbReference>
<name>A0A5N6A0E8_9ACTN</name>
<dbReference type="Pfam" id="PF00005">
    <property type="entry name" value="ABC_tran"/>
    <property type="match status" value="2"/>
</dbReference>
<gene>
    <name evidence="10" type="ORF">FH607_022300</name>
</gene>
<dbReference type="RefSeq" id="WP_139671484.1">
    <property type="nucleotide sequence ID" value="NZ_VDLY02000015.1"/>
</dbReference>
<sequence length="708" mass="75077">MLDTQPATPESAAPTTEAPDTPVATLRDLRVSLARNGNRSEVLRGVDLDIRPGEVLGLVGESGSGKSVLALALLGLLPAGSAPRVAGQLRVAGVDMVNGTEEERRLARRESLGVVFQDPMTSLNPTMRVGQQVVEAAGSADEAIRLLRAVGVPEPERRMRAFPHELSGGLRQRVMIAMAIAGGPRLIVADEPTTALDVTVQSQVLGVLRRLSDDLGCGVLMITHDLGVAGQIADRIAVMYRGRLAEVGPTRRVLNEPRHPYTLGLLASRLDFDTDRDSPLRTLVPEPAGGAAVAGCAYHPRCPLAVDRCRAELPGLPDLPVRPEHAAACFRAEESRDRLLEIAHREAAAEAATLPERAERAERAEPAEPAEPTEPADGDAAAAEREQAPARPGVVLATTELECRFTVRDRRGRKASLAALRGVTLDIEAGESLALVGESGSGKSTLLRVLAGLQKATGGAITGPTGGGVQMVFQDAGASLTPWLTVRELLTERLRRPRLDRAERHRRVVAALDSVGLPETTLDARPAELSGGQRQRVALARATIVPPRVLLCDEPTSALDVSLAAHVLNLIQRLRAELGMTVVFVTHDLSVARIIGDRIAVMYLGRLVEIGTADELVTDPKHPYTRALLSAVPGLDVELPTIEGEPASPLAPPSGCAYHPRCPVATEECADTLTGIQLVPIGPRPPGPARTAPPSARRAVACVHRGEI</sequence>
<evidence type="ECO:0000256" key="4">
    <source>
        <dbReference type="ARBA" id="ARBA00022475"/>
    </source>
</evidence>
<feature type="region of interest" description="Disordered" evidence="8">
    <location>
        <begin position="1"/>
        <end position="21"/>
    </location>
</feature>
<keyword evidence="3" id="KW-0813">Transport</keyword>